<sequence length="69" mass="7488">MEHATAPVLRVVRGAPTDAELAAATAVLLAVLRGRAARADPANVAGRPRRPPRRRVPRPYRAPRAWTSE</sequence>
<dbReference type="GO" id="GO:0003989">
    <property type="term" value="F:acetyl-CoA carboxylase activity"/>
    <property type="evidence" value="ECO:0007669"/>
    <property type="project" value="InterPro"/>
</dbReference>
<organism evidence="2 3">
    <name type="scientific">Actinomadura syzygii</name>
    <dbReference type="NCBI Taxonomy" id="1427538"/>
    <lineage>
        <taxon>Bacteria</taxon>
        <taxon>Bacillati</taxon>
        <taxon>Actinomycetota</taxon>
        <taxon>Actinomycetes</taxon>
        <taxon>Streptosporangiales</taxon>
        <taxon>Thermomonosporaceae</taxon>
        <taxon>Actinomadura</taxon>
    </lineage>
</organism>
<gene>
    <name evidence="2" type="ORF">FXF65_12265</name>
</gene>
<evidence type="ECO:0000313" key="2">
    <source>
        <dbReference type="EMBL" id="TYC16086.1"/>
    </source>
</evidence>
<feature type="region of interest" description="Disordered" evidence="1">
    <location>
        <begin position="38"/>
        <end position="69"/>
    </location>
</feature>
<dbReference type="Pfam" id="PF13822">
    <property type="entry name" value="ACC_epsilon"/>
    <property type="match status" value="1"/>
</dbReference>
<dbReference type="InterPro" id="IPR032716">
    <property type="entry name" value="ACC_epsilon"/>
</dbReference>
<evidence type="ECO:0000256" key="1">
    <source>
        <dbReference type="SAM" id="MobiDB-lite"/>
    </source>
</evidence>
<feature type="compositionally biased region" description="Basic residues" evidence="1">
    <location>
        <begin position="47"/>
        <end position="58"/>
    </location>
</feature>
<dbReference type="EMBL" id="VSFF01000004">
    <property type="protein sequence ID" value="TYC16086.1"/>
    <property type="molecule type" value="Genomic_DNA"/>
</dbReference>
<evidence type="ECO:0000313" key="3">
    <source>
        <dbReference type="Proteomes" id="UP000322634"/>
    </source>
</evidence>
<name>A0A5D0UE83_9ACTN</name>
<dbReference type="RefSeq" id="WP_148349881.1">
    <property type="nucleotide sequence ID" value="NZ_JBHSBF010000009.1"/>
</dbReference>
<dbReference type="AlphaFoldDB" id="A0A5D0UE83"/>
<comment type="caution">
    <text evidence="2">The sequence shown here is derived from an EMBL/GenBank/DDBJ whole genome shotgun (WGS) entry which is preliminary data.</text>
</comment>
<dbReference type="GO" id="GO:0004658">
    <property type="term" value="F:propionyl-CoA carboxylase activity"/>
    <property type="evidence" value="ECO:0007669"/>
    <property type="project" value="InterPro"/>
</dbReference>
<dbReference type="Proteomes" id="UP000322634">
    <property type="component" value="Unassembled WGS sequence"/>
</dbReference>
<protein>
    <submittedName>
        <fullName evidence="2">Acyl-CoA carboxylase subunit epsilon</fullName>
    </submittedName>
</protein>
<reference evidence="2 3" key="1">
    <citation type="submission" date="2019-08" db="EMBL/GenBank/DDBJ databases">
        <title>Actinomadura sp. nov. CYP1-5 isolated from mountain soil.</title>
        <authorList>
            <person name="Songsumanus A."/>
            <person name="Kuncharoen N."/>
            <person name="Kudo T."/>
            <person name="Yuki M."/>
            <person name="Igarashi Y."/>
            <person name="Tanasupawat S."/>
        </authorList>
    </citation>
    <scope>NUCLEOTIDE SEQUENCE [LARGE SCALE GENOMIC DNA]</scope>
    <source>
        <strain evidence="2 3">GKU157</strain>
    </source>
</reference>
<keyword evidence="3" id="KW-1185">Reference proteome</keyword>
<proteinExistence type="predicted"/>
<accession>A0A5D0UE83</accession>